<dbReference type="EMBL" id="JAHYCA010000001">
    <property type="protein sequence ID" value="MBW6389643.1"/>
    <property type="molecule type" value="Genomic_DNA"/>
</dbReference>
<dbReference type="InterPro" id="IPR049457">
    <property type="entry name" value="Emfourin"/>
</dbReference>
<protein>
    <submittedName>
        <fullName evidence="1">Uncharacterized protein</fullName>
    </submittedName>
</protein>
<proteinExistence type="predicted"/>
<keyword evidence="2" id="KW-1185">Reference proteome</keyword>
<evidence type="ECO:0000313" key="2">
    <source>
        <dbReference type="Proteomes" id="UP000769617"/>
    </source>
</evidence>
<dbReference type="RefSeq" id="WP_219790257.1">
    <property type="nucleotide sequence ID" value="NZ_JAHYCA010000001.1"/>
</dbReference>
<reference evidence="1 2" key="1">
    <citation type="submission" date="2021-07" db="EMBL/GenBank/DDBJ databases">
        <authorList>
            <person name="So Y."/>
        </authorList>
    </citation>
    <scope>NUCLEOTIDE SEQUENCE [LARGE SCALE GENOMIC DNA]</scope>
    <source>
        <strain evidence="1 2">Y3S6</strain>
    </source>
</reference>
<sequence length="113" mass="12303">MSHPPPLTPASVVRLRREGGVAHFPGLARPRCIDCARYSQAQRDELWRLLSCAEAGAGQGEAPGADQRRFSLRVEDADGATLWRVTVAEDAVPAGLLEWWRRADAQAENGGEP</sequence>
<evidence type="ECO:0000313" key="1">
    <source>
        <dbReference type="EMBL" id="MBW6389643.1"/>
    </source>
</evidence>
<dbReference type="Proteomes" id="UP000769617">
    <property type="component" value="Unassembled WGS sequence"/>
</dbReference>
<accession>A0ABS6ZHW0</accession>
<organism evidence="1 2">
    <name type="scientific">Billgrantia antri</name>
    <dbReference type="NCBI Taxonomy" id="2846777"/>
    <lineage>
        <taxon>Bacteria</taxon>
        <taxon>Pseudomonadati</taxon>
        <taxon>Pseudomonadota</taxon>
        <taxon>Gammaproteobacteria</taxon>
        <taxon>Oceanospirillales</taxon>
        <taxon>Halomonadaceae</taxon>
        <taxon>Billgrantia</taxon>
    </lineage>
</organism>
<name>A0ABS6ZHW0_9GAMM</name>
<comment type="caution">
    <text evidence="1">The sequence shown here is derived from an EMBL/GenBank/DDBJ whole genome shotgun (WGS) entry which is preliminary data.</text>
</comment>
<dbReference type="Pfam" id="PF20242">
    <property type="entry name" value="Emfourin"/>
    <property type="match status" value="1"/>
</dbReference>
<gene>
    <name evidence="1" type="ORF">KPL81_00520</name>
</gene>